<gene>
    <name evidence="2" type="ORF">TKK_010351</name>
</gene>
<proteinExistence type="predicted"/>
<reference evidence="2 3" key="1">
    <citation type="journal article" date="2024" name="bioRxiv">
        <title>A reference genome for Trichogramma kaykai: A tiny desert-dwelling parasitoid wasp with competing sex-ratio distorters.</title>
        <authorList>
            <person name="Culotta J."/>
            <person name="Lindsey A.R."/>
        </authorList>
    </citation>
    <scope>NUCLEOTIDE SEQUENCE [LARGE SCALE GENOMIC DNA]</scope>
    <source>
        <strain evidence="2 3">KSX58</strain>
    </source>
</reference>
<organism evidence="2 3">
    <name type="scientific">Trichogramma kaykai</name>
    <dbReference type="NCBI Taxonomy" id="54128"/>
    <lineage>
        <taxon>Eukaryota</taxon>
        <taxon>Metazoa</taxon>
        <taxon>Ecdysozoa</taxon>
        <taxon>Arthropoda</taxon>
        <taxon>Hexapoda</taxon>
        <taxon>Insecta</taxon>
        <taxon>Pterygota</taxon>
        <taxon>Neoptera</taxon>
        <taxon>Endopterygota</taxon>
        <taxon>Hymenoptera</taxon>
        <taxon>Apocrita</taxon>
        <taxon>Proctotrupomorpha</taxon>
        <taxon>Chalcidoidea</taxon>
        <taxon>Trichogrammatidae</taxon>
        <taxon>Trichogramma</taxon>
    </lineage>
</organism>
<feature type="region of interest" description="Disordered" evidence="1">
    <location>
        <begin position="103"/>
        <end position="131"/>
    </location>
</feature>
<comment type="caution">
    <text evidence="2">The sequence shown here is derived from an EMBL/GenBank/DDBJ whole genome shotgun (WGS) entry which is preliminary data.</text>
</comment>
<name>A0ABD2WQY8_9HYME</name>
<evidence type="ECO:0000256" key="1">
    <source>
        <dbReference type="SAM" id="MobiDB-lite"/>
    </source>
</evidence>
<keyword evidence="3" id="KW-1185">Reference proteome</keyword>
<dbReference type="Proteomes" id="UP001627154">
    <property type="component" value="Unassembled WGS sequence"/>
</dbReference>
<dbReference type="AlphaFoldDB" id="A0ABD2WQY8"/>
<evidence type="ECO:0000313" key="2">
    <source>
        <dbReference type="EMBL" id="KAL3395521.1"/>
    </source>
</evidence>
<protein>
    <submittedName>
        <fullName evidence="2">Uncharacterized protein</fullName>
    </submittedName>
</protein>
<dbReference type="EMBL" id="JBJJXI010000080">
    <property type="protein sequence ID" value="KAL3395521.1"/>
    <property type="molecule type" value="Genomic_DNA"/>
</dbReference>
<feature type="compositionally biased region" description="Acidic residues" evidence="1">
    <location>
        <begin position="122"/>
        <end position="131"/>
    </location>
</feature>
<accession>A0ABD2WQY8</accession>
<sequence>MSQDSKNFEPKSQEGVSELQALLNAEWTELQQNEAITMRQKMGSLEAQVSTSLRLDDRMEETGLDSDSIPMLSSPAPSNIVTYVNQKHKVHFWTVKPVKLPKKEQPIAEEEEEEPQSTAPTIDDEIWQIDD</sequence>
<evidence type="ECO:0000313" key="3">
    <source>
        <dbReference type="Proteomes" id="UP001627154"/>
    </source>
</evidence>